<evidence type="ECO:0000256" key="10">
    <source>
        <dbReference type="PROSITE-ProRule" id="PRU00175"/>
    </source>
</evidence>
<proteinExistence type="predicted"/>
<evidence type="ECO:0000256" key="9">
    <source>
        <dbReference type="ARBA" id="ARBA00022833"/>
    </source>
</evidence>
<keyword evidence="6" id="KW-0677">Repeat</keyword>
<dbReference type="SUPFAM" id="SSF57850">
    <property type="entry name" value="RING/U-box"/>
    <property type="match status" value="3"/>
</dbReference>
<evidence type="ECO:0000256" key="4">
    <source>
        <dbReference type="ARBA" id="ARBA00022679"/>
    </source>
</evidence>
<evidence type="ECO:0000313" key="14">
    <source>
        <dbReference type="Proteomes" id="UP000807769"/>
    </source>
</evidence>
<dbReference type="GO" id="GO:0008270">
    <property type="term" value="F:zinc ion binding"/>
    <property type="evidence" value="ECO:0007669"/>
    <property type="project" value="UniProtKB-KW"/>
</dbReference>
<accession>A0A9P7JK90</accession>
<feature type="domain" description="RING-type" evidence="12">
    <location>
        <begin position="64"/>
        <end position="279"/>
    </location>
</feature>
<evidence type="ECO:0000256" key="3">
    <source>
        <dbReference type="ARBA" id="ARBA00012251"/>
    </source>
</evidence>
<dbReference type="InterPro" id="IPR017907">
    <property type="entry name" value="Znf_RING_CS"/>
</dbReference>
<evidence type="ECO:0000256" key="2">
    <source>
        <dbReference type="ARBA" id="ARBA00004906"/>
    </source>
</evidence>
<dbReference type="AlphaFoldDB" id="A0A9P7JK90"/>
<keyword evidence="5" id="KW-0479">Metal-binding</keyword>
<keyword evidence="7 10" id="KW-0863">Zinc-finger</keyword>
<dbReference type="PROSITE" id="PS00518">
    <property type="entry name" value="ZF_RING_1"/>
    <property type="match status" value="1"/>
</dbReference>
<dbReference type="SMART" id="SM00184">
    <property type="entry name" value="RING"/>
    <property type="match status" value="2"/>
</dbReference>
<keyword evidence="9" id="KW-0862">Zinc</keyword>
<dbReference type="InterPro" id="IPR044066">
    <property type="entry name" value="TRIAD_supradom"/>
</dbReference>
<dbReference type="InterPro" id="IPR001841">
    <property type="entry name" value="Znf_RING"/>
</dbReference>
<evidence type="ECO:0000256" key="5">
    <source>
        <dbReference type="ARBA" id="ARBA00022723"/>
    </source>
</evidence>
<keyword evidence="4" id="KW-0808">Transferase</keyword>
<evidence type="ECO:0000313" key="13">
    <source>
        <dbReference type="EMBL" id="KAG1827559.1"/>
    </source>
</evidence>
<name>A0A9P7JK90_9AGAM</name>
<dbReference type="Pfam" id="PF22605">
    <property type="entry name" value="IBR_2"/>
    <property type="match status" value="1"/>
</dbReference>
<evidence type="ECO:0000256" key="1">
    <source>
        <dbReference type="ARBA" id="ARBA00001798"/>
    </source>
</evidence>
<dbReference type="PROSITE" id="PS51873">
    <property type="entry name" value="TRIAD"/>
    <property type="match status" value="1"/>
</dbReference>
<dbReference type="GO" id="GO:0016567">
    <property type="term" value="P:protein ubiquitination"/>
    <property type="evidence" value="ECO:0007669"/>
    <property type="project" value="InterPro"/>
</dbReference>
<comment type="catalytic activity">
    <reaction evidence="1">
        <text>[E2 ubiquitin-conjugating enzyme]-S-ubiquitinyl-L-cysteine + [acceptor protein]-L-lysine = [E2 ubiquitin-conjugating enzyme]-L-cysteine + [acceptor protein]-N(6)-ubiquitinyl-L-lysine.</text>
        <dbReference type="EC" id="2.3.2.31"/>
    </reaction>
</comment>
<feature type="domain" description="RING-type" evidence="11">
    <location>
        <begin position="68"/>
        <end position="114"/>
    </location>
</feature>
<evidence type="ECO:0000259" key="11">
    <source>
        <dbReference type="PROSITE" id="PS50089"/>
    </source>
</evidence>
<comment type="pathway">
    <text evidence="2">Protein modification; protein ubiquitination.</text>
</comment>
<keyword evidence="8" id="KW-0833">Ubl conjugation pathway</keyword>
<dbReference type="Proteomes" id="UP000807769">
    <property type="component" value="Unassembled WGS sequence"/>
</dbReference>
<evidence type="ECO:0000256" key="8">
    <source>
        <dbReference type="ARBA" id="ARBA00022786"/>
    </source>
</evidence>
<dbReference type="PROSITE" id="PS50089">
    <property type="entry name" value="ZF_RING_2"/>
    <property type="match status" value="1"/>
</dbReference>
<organism evidence="13 14">
    <name type="scientific">Suillus subaureus</name>
    <dbReference type="NCBI Taxonomy" id="48587"/>
    <lineage>
        <taxon>Eukaryota</taxon>
        <taxon>Fungi</taxon>
        <taxon>Dikarya</taxon>
        <taxon>Basidiomycota</taxon>
        <taxon>Agaricomycotina</taxon>
        <taxon>Agaricomycetes</taxon>
        <taxon>Agaricomycetidae</taxon>
        <taxon>Boletales</taxon>
        <taxon>Suillineae</taxon>
        <taxon>Suillaceae</taxon>
        <taxon>Suillus</taxon>
    </lineage>
</organism>
<dbReference type="EC" id="2.3.2.31" evidence="3"/>
<dbReference type="Gene3D" id="1.20.120.1750">
    <property type="match status" value="1"/>
</dbReference>
<comment type="caution">
    <text evidence="13">The sequence shown here is derived from an EMBL/GenBank/DDBJ whole genome shotgun (WGS) entry which is preliminary data.</text>
</comment>
<dbReference type="EMBL" id="JABBWG010000001">
    <property type="protein sequence ID" value="KAG1827559.1"/>
    <property type="molecule type" value="Genomic_DNA"/>
</dbReference>
<dbReference type="GO" id="GO:0061630">
    <property type="term" value="F:ubiquitin protein ligase activity"/>
    <property type="evidence" value="ECO:0007669"/>
    <property type="project" value="UniProtKB-EC"/>
</dbReference>
<evidence type="ECO:0000256" key="7">
    <source>
        <dbReference type="ARBA" id="ARBA00022771"/>
    </source>
</evidence>
<sequence>MNNDCGHDAEAWSSLYDAVKEDLGHEWGFDSLNLAAALELQQCFDIEDLQLRDQMQTLAASLPHNFSCVICMEEQPVDNSLDLECNHSICRTCIRGHIFSKIEEHCFPVLCPVCMTEKNDRQPAEISGLLVQQIGVDERQYAIWEEMELSQFSVLLHCRKCQRSVPVDRQEHDESRMLVCPLPDCDHAWCKACQQPLTTDGPPHSCDGVSELDHLMKQRGWRYCPNCKTPVQRDGGCTHVACISPACNTHFCYTCGENIVRSALPSDIQTAVAAHYRVCKLFDCPEE</sequence>
<dbReference type="InterPro" id="IPR013083">
    <property type="entry name" value="Znf_RING/FYVE/PHD"/>
</dbReference>
<dbReference type="OrthoDB" id="1431934at2759"/>
<dbReference type="GeneID" id="64623826"/>
<dbReference type="InterPro" id="IPR054694">
    <property type="entry name" value="Parkin-like_IBR"/>
</dbReference>
<dbReference type="InterPro" id="IPR031127">
    <property type="entry name" value="E3_UB_ligase_RBR"/>
</dbReference>
<dbReference type="PANTHER" id="PTHR11685">
    <property type="entry name" value="RBR FAMILY RING FINGER AND IBR DOMAIN-CONTAINING"/>
    <property type="match status" value="1"/>
</dbReference>
<dbReference type="Gene3D" id="3.30.40.10">
    <property type="entry name" value="Zinc/RING finger domain, C3HC4 (zinc finger)"/>
    <property type="match status" value="1"/>
</dbReference>
<protein>
    <recommendedName>
        <fullName evidence="3">RBR-type E3 ubiquitin transferase</fullName>
        <ecNumber evidence="3">2.3.2.31</ecNumber>
    </recommendedName>
</protein>
<reference evidence="13" key="1">
    <citation type="journal article" date="2020" name="New Phytol.">
        <title>Comparative genomics reveals dynamic genome evolution in host specialist ectomycorrhizal fungi.</title>
        <authorList>
            <person name="Lofgren L.A."/>
            <person name="Nguyen N.H."/>
            <person name="Vilgalys R."/>
            <person name="Ruytinx J."/>
            <person name="Liao H.L."/>
            <person name="Branco S."/>
            <person name="Kuo A."/>
            <person name="LaButti K."/>
            <person name="Lipzen A."/>
            <person name="Andreopoulos W."/>
            <person name="Pangilinan J."/>
            <person name="Riley R."/>
            <person name="Hundley H."/>
            <person name="Na H."/>
            <person name="Barry K."/>
            <person name="Grigoriev I.V."/>
            <person name="Stajich J.E."/>
            <person name="Kennedy P.G."/>
        </authorList>
    </citation>
    <scope>NUCLEOTIDE SEQUENCE</scope>
    <source>
        <strain evidence="13">MN1</strain>
    </source>
</reference>
<keyword evidence="14" id="KW-1185">Reference proteome</keyword>
<evidence type="ECO:0000256" key="6">
    <source>
        <dbReference type="ARBA" id="ARBA00022737"/>
    </source>
</evidence>
<gene>
    <name evidence="13" type="ORF">BJ212DRAFT_1256725</name>
</gene>
<dbReference type="RefSeq" id="XP_041200406.1">
    <property type="nucleotide sequence ID" value="XM_041329809.1"/>
</dbReference>
<evidence type="ECO:0000259" key="12">
    <source>
        <dbReference type="PROSITE" id="PS51873"/>
    </source>
</evidence>